<protein>
    <submittedName>
        <fullName evidence="2">Pilus assembly protein</fullName>
    </submittedName>
</protein>
<evidence type="ECO:0000259" key="1">
    <source>
        <dbReference type="SMART" id="SM00858"/>
    </source>
</evidence>
<dbReference type="eggNOG" id="COG3745">
    <property type="taxonomic scope" value="Bacteria"/>
</dbReference>
<evidence type="ECO:0000313" key="3">
    <source>
        <dbReference type="Proteomes" id="UP000007517"/>
    </source>
</evidence>
<keyword evidence="3" id="KW-1185">Reference proteome</keyword>
<dbReference type="STRING" id="1146883.BLASA_2020"/>
<reference evidence="3" key="2">
    <citation type="submission" date="2012-02" db="EMBL/GenBank/DDBJ databases">
        <title>Complete genome sequence of Blastococcus saxobsidens strain DD2.</title>
        <authorList>
            <person name="Genoscope."/>
        </authorList>
    </citation>
    <scope>NUCLEOTIDE SEQUENCE [LARGE SCALE GENOMIC DNA]</scope>
    <source>
        <strain evidence="3">DD2</strain>
    </source>
</reference>
<dbReference type="OrthoDB" id="5182178at2"/>
<dbReference type="Pfam" id="PF16976">
    <property type="entry name" value="RcpC"/>
    <property type="match status" value="1"/>
</dbReference>
<feature type="domain" description="SAF" evidence="1">
    <location>
        <begin position="40"/>
        <end position="104"/>
    </location>
</feature>
<reference evidence="2 3" key="1">
    <citation type="journal article" date="2012" name="J. Bacteriol.">
        <title>Genome Sequence of Blastococcus saxobsidens DD2, a Stone-Inhabiting Bacterium.</title>
        <authorList>
            <person name="Chouaia B."/>
            <person name="Crotti E."/>
            <person name="Brusetti L."/>
            <person name="Daffonchio D."/>
            <person name="Essoussi I."/>
            <person name="Nouioui I."/>
            <person name="Sbissi I."/>
            <person name="Ghodhbane-Gtari F."/>
            <person name="Gtari M."/>
            <person name="Vacherie B."/>
            <person name="Barbe V."/>
            <person name="Medigue C."/>
            <person name="Gury J."/>
            <person name="Pujic P."/>
            <person name="Normand P."/>
        </authorList>
    </citation>
    <scope>NUCLEOTIDE SEQUENCE [LARGE SCALE GENOMIC DNA]</scope>
    <source>
        <strain evidence="2 3">DD2</strain>
    </source>
</reference>
<dbReference type="InterPro" id="IPR031571">
    <property type="entry name" value="RcpC_dom"/>
</dbReference>
<accession>H6RRU0</accession>
<organism evidence="2 3">
    <name type="scientific">Blastococcus saxobsidens (strain DD2)</name>
    <dbReference type="NCBI Taxonomy" id="1146883"/>
    <lineage>
        <taxon>Bacteria</taxon>
        <taxon>Bacillati</taxon>
        <taxon>Actinomycetota</taxon>
        <taxon>Actinomycetes</taxon>
        <taxon>Geodermatophilales</taxon>
        <taxon>Geodermatophilaceae</taxon>
        <taxon>Blastococcus</taxon>
    </lineage>
</organism>
<dbReference type="KEGG" id="bsd:BLASA_2020"/>
<dbReference type="CDD" id="cd11614">
    <property type="entry name" value="SAF_CpaB_FlgA_like"/>
    <property type="match status" value="1"/>
</dbReference>
<name>H6RRU0_BLASD</name>
<gene>
    <name evidence="2" type="primary">cpaB2</name>
    <name evidence="2" type="ordered locus">BLASA_2020</name>
</gene>
<dbReference type="HOGENOM" id="CLU_092374_1_0_11"/>
<evidence type="ECO:0000313" key="2">
    <source>
        <dbReference type="EMBL" id="CCG02934.1"/>
    </source>
</evidence>
<dbReference type="EMBL" id="FO117623">
    <property type="protein sequence ID" value="CCG02934.1"/>
    <property type="molecule type" value="Genomic_DNA"/>
</dbReference>
<dbReference type="SMART" id="SM00858">
    <property type="entry name" value="SAF"/>
    <property type="match status" value="1"/>
</dbReference>
<proteinExistence type="predicted"/>
<dbReference type="AlphaFoldDB" id="H6RRU0"/>
<dbReference type="InterPro" id="IPR013974">
    <property type="entry name" value="SAF"/>
</dbReference>
<dbReference type="RefSeq" id="WP_014375817.1">
    <property type="nucleotide sequence ID" value="NC_016943.1"/>
</dbReference>
<sequence length="267" mass="27434">MNRRIIAALAALALAIVGTVVLVSYVRGADARALKGVETTAVLVVTRPITEGTPAGELADSVRLEQVPNKVLAAGTVNDLTDLGERVATVDLQPGEQVLASRFADESSLLPAGIVEPEPGDSEVSVLLEPQRAVGGRLAAGDEIGVYISMDLEANIDEDPEDEQIGTTHATLHGVLVTQVQGAPARTAPGNAETASTGTAAPSGSVMVTLALPAREAEQVVFAMEHGSVWLTLEPEGADTSGTRIVTQNDVYGDAVLGRVSAGGVDE</sequence>
<dbReference type="Proteomes" id="UP000007517">
    <property type="component" value="Chromosome"/>
</dbReference>